<evidence type="ECO:0000313" key="3">
    <source>
        <dbReference type="Proteomes" id="UP000553632"/>
    </source>
</evidence>
<dbReference type="Pfam" id="PF02259">
    <property type="entry name" value="FAT"/>
    <property type="match status" value="1"/>
</dbReference>
<dbReference type="AlphaFoldDB" id="A0A7J6QBK7"/>
<dbReference type="InterPro" id="IPR003151">
    <property type="entry name" value="PIK-rel_kinase_FAT"/>
</dbReference>
<dbReference type="Proteomes" id="UP000553632">
    <property type="component" value="Unassembled WGS sequence"/>
</dbReference>
<dbReference type="EMBL" id="JABANO010034272">
    <property type="protein sequence ID" value="KAF4705421.1"/>
    <property type="molecule type" value="Genomic_DNA"/>
</dbReference>
<evidence type="ECO:0000259" key="1">
    <source>
        <dbReference type="Pfam" id="PF02259"/>
    </source>
</evidence>
<organism evidence="2 3">
    <name type="scientific">Perkinsus olseni</name>
    <name type="common">Perkinsus atlanticus</name>
    <dbReference type="NCBI Taxonomy" id="32597"/>
    <lineage>
        <taxon>Eukaryota</taxon>
        <taxon>Sar</taxon>
        <taxon>Alveolata</taxon>
        <taxon>Perkinsozoa</taxon>
        <taxon>Perkinsea</taxon>
        <taxon>Perkinsida</taxon>
        <taxon>Perkinsidae</taxon>
        <taxon>Perkinsus</taxon>
    </lineage>
</organism>
<proteinExistence type="predicted"/>
<gene>
    <name evidence="2" type="primary">TOR1_9</name>
    <name evidence="2" type="ORF">FOZ63_016790</name>
</gene>
<name>A0A7J6QBK7_PEROL</name>
<keyword evidence="2" id="KW-0808">Transferase</keyword>
<reference evidence="2 3" key="1">
    <citation type="submission" date="2020-04" db="EMBL/GenBank/DDBJ databases">
        <title>Perkinsus olseni comparative genomics.</title>
        <authorList>
            <person name="Bogema D.R."/>
        </authorList>
    </citation>
    <scope>NUCLEOTIDE SEQUENCE [LARGE SCALE GENOMIC DNA]</scope>
    <source>
        <strain evidence="2 3">ATCC PRA-207</strain>
    </source>
</reference>
<keyword evidence="2" id="KW-0418">Kinase</keyword>
<sequence>EWERLGKLCETSWDNCRKLDPQSAKRHWLTMAPMAAAAQFNLRDWDKMEKYVKVLEGYAVGDGVDDDDDATTSDTMLDARNAAVLSGGSPSAPAGGDDVMSFEGSFYAAILAIHKQQYGRAFKLVRRCDESSSCACLVSSLLLCQSAPRS</sequence>
<accession>A0A7J6QBK7</accession>
<feature type="domain" description="PIK-related kinase FAT" evidence="1">
    <location>
        <begin position="32"/>
        <end position="130"/>
    </location>
</feature>
<protein>
    <submittedName>
        <fullName evidence="2">Phosphatidylinositol kinase- protein kinase tor1</fullName>
    </submittedName>
</protein>
<evidence type="ECO:0000313" key="2">
    <source>
        <dbReference type="EMBL" id="KAF4705421.1"/>
    </source>
</evidence>
<dbReference type="GO" id="GO:0016301">
    <property type="term" value="F:kinase activity"/>
    <property type="evidence" value="ECO:0007669"/>
    <property type="project" value="UniProtKB-KW"/>
</dbReference>
<keyword evidence="3" id="KW-1185">Reference proteome</keyword>
<comment type="caution">
    <text evidence="2">The sequence shown here is derived from an EMBL/GenBank/DDBJ whole genome shotgun (WGS) entry which is preliminary data.</text>
</comment>
<feature type="non-terminal residue" evidence="2">
    <location>
        <position position="1"/>
    </location>
</feature>